<reference evidence="6 7" key="1">
    <citation type="submission" date="2014-04" db="EMBL/GenBank/DDBJ databases">
        <title>Comparative Genomics of Cryptosporidium Species.</title>
        <authorList>
            <person name="Silva J.C."/>
            <person name="Su Q."/>
            <person name="Chalmers R."/>
            <person name="Chibucos M.C."/>
            <person name="Elwin K."/>
            <person name="Godinez A."/>
            <person name="Guo F."/>
            <person name="Huynh K."/>
            <person name="Orvis J."/>
            <person name="Ott S."/>
            <person name="Sadzewicz L."/>
            <person name="Sengamalay N."/>
            <person name="Shetty A."/>
            <person name="Sun M."/>
            <person name="Tallon L."/>
            <person name="Xiao L."/>
            <person name="Zhang H."/>
            <person name="Fraser C.M."/>
            <person name="Zhu G."/>
            <person name="Kissinger J."/>
            <person name="Widmer G."/>
        </authorList>
    </citation>
    <scope>NUCLEOTIDE SEQUENCE [LARGE SCALE GENOMIC DNA]</scope>
    <source>
        <strain evidence="6 7">UKMEL1</strain>
    </source>
</reference>
<feature type="domain" description="HECT" evidence="5">
    <location>
        <begin position="6274"/>
        <end position="6565"/>
    </location>
</feature>
<keyword evidence="7" id="KW-1185">Reference proteome</keyword>
<dbReference type="Gene3D" id="3.30.2160.10">
    <property type="entry name" value="Hect, E3 ligase catalytic domain"/>
    <property type="match status" value="1"/>
</dbReference>
<dbReference type="Gene3D" id="3.30.2410.10">
    <property type="entry name" value="Hect, E3 ligase catalytic domain"/>
    <property type="match status" value="1"/>
</dbReference>
<feature type="compositionally biased region" description="Low complexity" evidence="4">
    <location>
        <begin position="3170"/>
        <end position="3188"/>
    </location>
</feature>
<feature type="compositionally biased region" description="Low complexity" evidence="4">
    <location>
        <begin position="4884"/>
        <end position="4894"/>
    </location>
</feature>
<dbReference type="InterPro" id="IPR036770">
    <property type="entry name" value="Ankyrin_rpt-contain_sf"/>
</dbReference>
<evidence type="ECO:0000256" key="1">
    <source>
        <dbReference type="ARBA" id="ARBA00022786"/>
    </source>
</evidence>
<feature type="region of interest" description="Disordered" evidence="4">
    <location>
        <begin position="2505"/>
        <end position="2562"/>
    </location>
</feature>
<comment type="caution">
    <text evidence="6">The sequence shown here is derived from an EMBL/GenBank/DDBJ whole genome shotgun (WGS) entry which is preliminary data.</text>
</comment>
<feature type="compositionally biased region" description="Basic and acidic residues" evidence="4">
    <location>
        <begin position="6175"/>
        <end position="6188"/>
    </location>
</feature>
<accession>A0A2P4YXS0</accession>
<dbReference type="PROSITE" id="PS50088">
    <property type="entry name" value="ANK_REPEAT"/>
    <property type="match status" value="1"/>
</dbReference>
<dbReference type="InterPro" id="IPR042469">
    <property type="entry name" value="HECTD3"/>
</dbReference>
<dbReference type="InterPro" id="IPR002110">
    <property type="entry name" value="Ankyrin_rpt"/>
</dbReference>
<dbReference type="PROSITE" id="PS50237">
    <property type="entry name" value="HECT"/>
    <property type="match status" value="1"/>
</dbReference>
<feature type="compositionally biased region" description="Polar residues" evidence="4">
    <location>
        <begin position="5159"/>
        <end position="5168"/>
    </location>
</feature>
<dbReference type="InterPro" id="IPR035983">
    <property type="entry name" value="Hect_E3_ubiquitin_ligase"/>
</dbReference>
<dbReference type="InterPro" id="IPR000569">
    <property type="entry name" value="HECT_dom"/>
</dbReference>
<feature type="region of interest" description="Disordered" evidence="4">
    <location>
        <begin position="3169"/>
        <end position="3188"/>
    </location>
</feature>
<feature type="compositionally biased region" description="Polar residues" evidence="4">
    <location>
        <begin position="4871"/>
        <end position="4883"/>
    </location>
</feature>
<dbReference type="EMBL" id="JIBK01000005">
    <property type="protein sequence ID" value="POM82608.1"/>
    <property type="molecule type" value="Genomic_DNA"/>
</dbReference>
<dbReference type="Pfam" id="PF00632">
    <property type="entry name" value="HECT"/>
    <property type="match status" value="1"/>
</dbReference>
<evidence type="ECO:0000256" key="2">
    <source>
        <dbReference type="PROSITE-ProRule" id="PRU00023"/>
    </source>
</evidence>
<evidence type="ECO:0000256" key="4">
    <source>
        <dbReference type="SAM" id="MobiDB-lite"/>
    </source>
</evidence>
<dbReference type="SUPFAM" id="SSF56204">
    <property type="entry name" value="Hect, E3 ligase catalytic domain"/>
    <property type="match status" value="1"/>
</dbReference>
<dbReference type="SMART" id="SM00119">
    <property type="entry name" value="HECTc"/>
    <property type="match status" value="1"/>
</dbReference>
<dbReference type="SUPFAM" id="SSF48403">
    <property type="entry name" value="Ankyrin repeat"/>
    <property type="match status" value="1"/>
</dbReference>
<protein>
    <submittedName>
        <fullName evidence="6">HECT-domain (Ubiquitin-transferase) family protein</fullName>
    </submittedName>
</protein>
<feature type="region of interest" description="Disordered" evidence="4">
    <location>
        <begin position="4710"/>
        <end position="4735"/>
    </location>
</feature>
<evidence type="ECO:0000256" key="3">
    <source>
        <dbReference type="PROSITE-ProRule" id="PRU00104"/>
    </source>
</evidence>
<feature type="compositionally biased region" description="Low complexity" evidence="4">
    <location>
        <begin position="5141"/>
        <end position="5153"/>
    </location>
</feature>
<feature type="compositionally biased region" description="Gly residues" evidence="4">
    <location>
        <begin position="2540"/>
        <end position="2555"/>
    </location>
</feature>
<feature type="active site" description="Glycyl thioester intermediate" evidence="3">
    <location>
        <position position="6533"/>
    </location>
</feature>
<dbReference type="GO" id="GO:0005737">
    <property type="term" value="C:cytoplasm"/>
    <property type="evidence" value="ECO:0007669"/>
    <property type="project" value="TreeGrafter"/>
</dbReference>
<dbReference type="PANTHER" id="PTHR46654:SF1">
    <property type="entry name" value="E3 UBIQUITIN-PROTEIN LIGASE HECTD3"/>
    <property type="match status" value="1"/>
</dbReference>
<keyword evidence="6" id="KW-0808">Transferase</keyword>
<organism evidence="6 7">
    <name type="scientific">Cryptosporidium meleagridis</name>
    <dbReference type="NCBI Taxonomy" id="93969"/>
    <lineage>
        <taxon>Eukaryota</taxon>
        <taxon>Sar</taxon>
        <taxon>Alveolata</taxon>
        <taxon>Apicomplexa</taxon>
        <taxon>Conoidasida</taxon>
        <taxon>Coccidia</taxon>
        <taxon>Eucoccidiorida</taxon>
        <taxon>Eimeriorina</taxon>
        <taxon>Cryptosporidiidae</taxon>
        <taxon>Cryptosporidium</taxon>
    </lineage>
</organism>
<dbReference type="SMART" id="SM00248">
    <property type="entry name" value="ANK"/>
    <property type="match status" value="3"/>
</dbReference>
<feature type="compositionally biased region" description="Basic and acidic residues" evidence="4">
    <location>
        <begin position="6149"/>
        <end position="6164"/>
    </location>
</feature>
<gene>
    <name evidence="6" type="ORF">CmeUKMEL1_03245</name>
</gene>
<dbReference type="Proteomes" id="UP000236928">
    <property type="component" value="Unassembled WGS sequence"/>
</dbReference>
<feature type="compositionally biased region" description="Basic and acidic residues" evidence="4">
    <location>
        <begin position="2509"/>
        <end position="2518"/>
    </location>
</feature>
<evidence type="ECO:0000259" key="5">
    <source>
        <dbReference type="PROSITE" id="PS50237"/>
    </source>
</evidence>
<dbReference type="OrthoDB" id="271273at2759"/>
<keyword evidence="2" id="KW-0040">ANK repeat</keyword>
<dbReference type="PANTHER" id="PTHR46654">
    <property type="entry name" value="E3 UBIQUITIN-PROTEIN LIGASE HECTD3"/>
    <property type="match status" value="1"/>
</dbReference>
<dbReference type="Gene3D" id="1.25.40.20">
    <property type="entry name" value="Ankyrin repeat-containing domain"/>
    <property type="match status" value="1"/>
</dbReference>
<keyword evidence="1 3" id="KW-0833">Ubl conjugation pathway</keyword>
<dbReference type="Gene3D" id="3.90.1750.10">
    <property type="entry name" value="Hect, E3 ligase catalytic domains"/>
    <property type="match status" value="2"/>
</dbReference>
<proteinExistence type="predicted"/>
<feature type="region of interest" description="Disordered" evidence="4">
    <location>
        <begin position="5123"/>
        <end position="5169"/>
    </location>
</feature>
<feature type="compositionally biased region" description="Low complexity" evidence="4">
    <location>
        <begin position="6191"/>
        <end position="6216"/>
    </location>
</feature>
<name>A0A2P4YXS0_9CRYT</name>
<feature type="compositionally biased region" description="Low complexity" evidence="4">
    <location>
        <begin position="4713"/>
        <end position="4735"/>
    </location>
</feature>
<feature type="region of interest" description="Disordered" evidence="4">
    <location>
        <begin position="4865"/>
        <end position="4894"/>
    </location>
</feature>
<dbReference type="GO" id="GO:0004842">
    <property type="term" value="F:ubiquitin-protein transferase activity"/>
    <property type="evidence" value="ECO:0007669"/>
    <property type="project" value="InterPro"/>
</dbReference>
<feature type="region of interest" description="Disordered" evidence="4">
    <location>
        <begin position="6149"/>
        <end position="6216"/>
    </location>
</feature>
<evidence type="ECO:0000313" key="6">
    <source>
        <dbReference type="EMBL" id="POM82608.1"/>
    </source>
</evidence>
<dbReference type="VEuPathDB" id="CryptoDB:CmeUKMEL1_03245"/>
<sequence length="6572" mass="750690">MSIQKNDFDKIVWERCVNPMEIFIELRKLDVSPSELAERYILGGLGQLSGVDSLEGRREYVSRMISNSIKRVKGLRESNDEEIKSKVVDYEDSKTAMDENRVLKMDPFGSISEDYGEWLKESLIRHYGSIVECDKEIIKNLAEQINQFLSLSRASSVEETASMKRISDILLEENVIIRSENKGLYETGKLSNAEVINFPSALLKLRESVLSLSRVGDLNLMKGEDMNNLKNGLRYKNRGLVMNRDQEKEIYFGKSLDDFLTEKKYSLIFKEDSGSELRTMIQNLTEFLKKDTISSPVRREERIIQSSKLSNVFSSTLGYISREYFNTEQMNLIINLSLRLMIKLGNMSFLLEILQELIKLKGLIGDQFVLEIDSLIWSKLQFIQLLSSFNLLVYDSQNDEKWGNLKSISNTCRESQEIFGQPFYKHIIFENIPLFGCNIVQFHLISDSRIFNEVIQEDLVRSRIEISIDYPSSVDQFSDSRSPTDTKAIPCLRKFDTCIKGGRETRLSGSFLMLEFCDNQINLYESKHIIGSYYAGNNPGNASSLEFKSIKQLEKSFVGDYLVELVTYIEAQESKNIQSCLSILVNGEIINTLRFGREMTSNLKIQVTMIDETCLEIQNTENLTKKLVKDILLNNRIIDHVSLETHGSNGDLNKPPNEKDCETNFKIKASIGSLLIFLSSLWRASISKDPRAVFELHSNHYHNLSDNMMRNDDLSRLLGILNEELNMITNFCQEQKNEGELQVSEIISDIHLVLNLVFILRNYVSVDDYIIRNIQGSEDFENSSFFSGKNFNIEQISSNLEKFFYVISRLMDLTLHPDLEGFQWLCRITAINALSRMNYEVIKTIFHSISLENIVKFIRGIMKSKRSEVNEILDLIKYLNEANIFSLIVNRLLKSKQGCDNDYSQNSDTNSSFFILLRDLLERNADFSSGENYQAEIFSGNLQFGDTLSKDSPLSQNLTDWIKIQIETERRNYSTLDWMYKYYDSFKNKTSKRIMSISTPKYRNNCDNRIILNILINIFVTNGMKISQANIIELISDRFEKEVQFAKYSKKKERNYGLNSKEAFENLEESDRPNNNHDQSISSAPIVRVGMINQDRGNQGKMRRRISISMTSGVKGVAIPQDHLHIQERLDHNAYNQEDIKCELSVQTLKDPKPSCDFLKNDKNIIFWREVIYQIVDILVKHSQDWLETNCYYKYSKCRSFQLPDSNSKDTIRSVMQNVYKNNSGIYASSEIIWFGHMLKYGVTEALGNVISYSLCCSELLMSNLKKSEESIEIMQNIHPVIVARIKRQLQYLLNENLVNLNLGILKKMVKFNKKFSDFSRDLFDHDLLTVGGILNQESIHSVVESHIQFNWLLSQLFVWASIDISIVLRDYLFNSVKEKNLIQLSTNIHPLIFRNVIENLLEYKGFENFNLRISSLMNSRPDWIDNLLNILSEQANENEEDRETQLKGQNLIKKIINSDSESIQLLGNYWKTFHPKYKNLQLAVYSVIMHLFGVDNISRIDNNKIAVLEMSLSISKNCCSQLLSNWQAQCSSNGQENIDFQEQAKIKEKFIENTISRCKWIIENVPFNLCNRYRNPTITHMEEYENLDLVYCKSGQENISGSVHLDSENEVPLEGKKKNRRATDTNIIFNSNSHHIDMLKQLLSIRRRSSQQSFEQPIITSIGSFGVPSSSSSSVSVSSKLSRNNSDPSVFSGNLSTSNWKGENLSGLDHLQDHVYNLNIEGMTDSEMTSSQVLDLYIHFIMNGPTSIHDMNKVVKAEIFSSFLKLMTLEQIYKITSSHKYFKVSLHSFLRYEGWLYIRLAQLFMIYDFKFRSLLELCFEKRNRKRESSSATESLSEIISTIEMKREPLSGDTFRYMGGIVNNIQECISRIFNSEILQARQFYQNITENDELWFDSSLRIVILYFMIVSKKSNDEISLLRNITSCIFPFIQDQGIEKDTPSTQIQESSSSFDTQITIGDTVTGFIIAVVKSQDEKSLIRIFQEQGYHIEQVIQGSNEDQNHTRIFLFVQRLSYLPIHSIPVFANKCKFNSFYRINYGSDSNIFIFRSEYTTDGLDPASENDKISFYYQFQIQNLDFFESSSSSDHNIPTTTDSKDGFILESLVPLHACKKYLNKDFEEKQRNLSLNHTFNNKSEIDGEKWCGCTIVKLYSKKIRIDLLSSTFAEGFTSRSNSSVGNRFILNNKGEDEYEFKERSDQLHLIGSEVNSSLSSSSNLESSVSFSSSSSSSIILLNSLNRINSMILNNSYIKRLKKRGWILFKTYLLTTLISGGSEKTIKERIISYTFSVLTSISEKIQDLKSIEEPNSKVEDGFRRNDELCEELELYVEDILNILIYSIQLTCYSAKLNRAETESSKETTRNSQLINNQNSGDISYSILIKFLKLNNGEKHTLKDLWTRNSKIEGKISVMLTECIRQCTIKDLSSGTCQKEVSQKAANANKVYGSHFTALDFQETQEWILQLNEITQNNKESTANLRNFSVTLPDLHLFPRSFLKCISSELINYNSENQDGDSKSKDSPKHQNSIGESGSGSPNAVTESATNGGGDLHPIGGNGGGNEVPSVFRNHPHSSTFIGALPNENFNVNIDGRIVQCDQASMGGGIVICRAPLTFRGLQSTGLSVPPNILSFRVLGIGRFGITVAPSNVLTMSLEEVFQRNDVVGLRPQPPTSSSTSPNGVYQLPENMFALEIPYSEGTVIDIRYGVSSNSSGSILRSEIFIGGESIGSVLEVQFNELAQISEDTRLSVIFVILDPLTILYEGLPFSTRYRRRSSTWFESIHGGRVVTQEQIQQFASVSSSSSASPSIHNLVMKELDLNNKKQLYNISFLVYIQNIKLFQEILVSSHSLLSGLKDNLVRSIHKTIFSISSDFETHLENFFSVKNSDHQVSDSLELSIPSDNQDLDTTSQLLDSLIEKTLLLCSICTIFGVDLNPLEENDDSGMNLSIKHPDTISYKESPKTHFERELLLRRRCSNITYGDLPWLSSSIDSGVLCYSSLFGLKLSQLELILEGFYQLFKVKFIHQFYFLLGTENLKIGVSDELLSKWGKVLELQKHLLDSLSVLISRSSLVVSLITRVILEFCPGNDAPKLSEKMKNILFGFFSLIGNFSLYSCGEGNQGLRSSNETSEIELFNIFSQKGGNFQEKNQHKFRPIVTKEEKSLYDIITSTGIDCNQNFSSDPIQSQDQDQNQNELSSSNKLYDLPEIQMKTILLTKDCNILWKWILRQGFINSDGHPSHSSRIKAVRHLDNSIYGTLSMNQRIFNLEGSNPITAKKLVLKSNGTTATWSIKISAIDTLCNICGIIPDHINKLLFQDTKFSSEEYPKSDKLSDEKTISERGREDFVFPAAHQNMDDSNHLSPSPDYWLMFKRSIYNDIHNTSEISIKESTRKILNRIDSESALTDKLYSWQRLIYVTSCYLDLDEETNENNDQLVDEAVIEKTKIRRIITNFLKTEIIFHLVGSLIQIFSIRIKETSNSQSSAGNYPKQLKYSSLSPSVYVAHWLMDQFIRHPLCPSFIRSSIVNRLTWNFLFSLLTNGVHIPTKLAIDSCRMTYWITNHRNMKSDLGRYKEIQDQEYDHDQAREIIDQSQGILDSICYCVSCILSLYESKVNFDGENPLANVNNLPVFRELILGKVPITQLGWDYFTSAEDYKPINRQKINTTLVCHFMACSARCILDSSNEYTLLPLPHILSFFNRYLSFISISNHLMLSTSDTAVLSNNEINKTRSLSERRLFRNEIYDEIFNDDIKPNTLFPWKYIQNTLNYISPKTMLLSLGESPISQEYHSVLRINYGNSLENDLIEKNKGRSLPGNGYLYPNQNAYNPQLNKMHKRNSGFIGFKLKPLKLEFDHERNHKVPRILYSINNTGINGLIYEYGGYEIGQNNIKLREVIKNSFENGDIQFEERQTINKNEFRVLLSPLQKSVSYCLRSDNMLYVNGLHSSSVKALFHFNKLSECVKNNSNHPIKLILVGGIVFERQLSEIEISSFYSNWIQGELFQKLKPKIRDTNIKSELLSQDNGYLGSILYSYYDDKCLNFGEEISQSLTRIRATSSFSIQARSKQKYLDISVIFQNRLLILELNGTPVAISGLPPQARFILPIIYLETNKRASIKSSPEISQSSSSKLHFSESPKLETESDANSLIYCDVQLNSCIEDIFIPYTQIISKIDYLPVISEFSDPQDKFQIENDSVKWVPTEFKHKFKMQDPKDCYSRASLKMLKIQAPSRKAVGGSLDPISNENSTPISVLKRRKKGLSLLGYVHPNIPSGVSFCSSSNTSRDLYSPVLFKNWKNWVLPDNTVWTVNRIEDEIQIQNNNDDECYLNDNREISIKSRLFKSLDPCKSFSITFKIQKLNDRKFSNEIGEEPPQTFGVGIDWLDGMYRFIWVNDGRFIVPSLPPLPFEISKLFKEYKIPVNQEIIIENLDSHEFLDSRSHKVSIPKYGLHDRITIEFQPSIPALIFFKNNEYSFSFNFTEFYKRMSGNLLLSLDSCPQKGVFPQVAGHLGEVGEQVDCTQNLSDKMIWIVRTLFVMTILQNDVLVLSHLTAKYSKYLIDLENGEFLFKVLITEDLYNNILNCIPKCISSSKMTIRSLLSNIYDYVMFPDPREFFSIQEQALNWDLLNTHFSMSNQDEINHQAFNSSSTSFSSLKAFSEKRGQKIVKHETPFWLACWIGNEQIVQYLLNFVHVDNRALNLVDTDDHLSLYIGCYGMAIEGREREDSELHPVSYSSFSTPSSSSSSSSSISNLNNSSHPHQFRYLIQTENRKFNVQSIHKEKLGMSLEEFKGYSLYQTGLMASIISGNARIAYILMVVYDSDVNIQDRLGNTSYHFALAFGHLDIIQLLSFKGVNPYITNNHEQFAGSLYRTLLKKFVERDRTQGGIGQLENGTDPGTSDQFNSSSGPGSGSSLGTTGSKMFDWAMIPPPPKISFHAKKEDIAEFTQQYEKLYCFSVCNSKKIDAEKESQKSFINMNIQNKSNLLPPYQYPWPGLFSDCQIVAMVGPDPSCLEKDCSSETYISIESLEIGGILQKKNSQPKDLEAVQDCSRNKSKNTSFKDLFAARIYDKKILNIHIIQYLFYRWIRSIKCYSGSIASSTSLSSNSIVNMAINRKPETGRPTDDFVYNVNSINYYHFTQPAAVSQSGPPSNHFGYDQSGISPSSSASSSSSSSPPLPSTINSTLNSPSLGGEISGINSAGYRITSGTGMSNQYHHRGSVASISGDVNSSGPELQIPNHLGNIRSQRRSSNYNSLLGAGGDFGAVITASDKMLIPQEVMEEIYNGLSQVRNIKELLDIINVTYKYIAQVLTVKCSMGGDGIHGMRNIDISFPKNAGVNYSESRENLENDQNSWNIKEADEKLLQEQMVKCCWELLEMEEAIDRHHGYYPYWTVEHERFIWIHNIRKLLSLVKDYDNNLDYISCNSWIEWIPNLDLFDKNCYNKYKKSILSEKKSSNYPKLDIVGEEQEFLDFKFLARPVVSLDMKILCKMHQHCQTVIDQKLIQLLNIELGEQQIYRVVLFELLRRINFTDKSEFEIDIEENIIKEDEFRNKSMALLGIKSLDILKMIPKHDSNIWTRTKISHSDSLDVIRYVTNSIKNLFAFVVLKYCLNRDDQVKLIGDHKNDLETDSTQDPQHEDFHFSKFERDEFKNNNCESYGPSLIDLNNLFYSEEEFPFKVIEVLLGNILPIYTTSLDVFTKIQLNNSASGGKNQFKLRLQSLFWFVDIMKQFLSGRILLLNKFNDISRFTIPMISGVFNSPTLNYEQEDFLRISCPFYFSNNYFGDLFWKLTKNQSNKSIFKAFNSYYSKKSGIFKNKILRQNISTEESMSQDLIMTTPLLLLQSSKLLGSWGSYYNIYSSPRYLIHVGPYDIPIPISSYLLLKPYYKLNLVNSLWNDILKRLIYSKKRDGNGNTTANNGLTVHLNRNLAVTGGNPLKYSLLSQSTRQILQMLPEKLRITERPFLIVFRGEGSTDFGGPFQEFLSWISNEIMSKNNDNIDKTTTAKDGQGLGGGGGIGYMNENHYYGLFTPCANALHSIGHNQDTVSINSMYSNYKTINSLYICEEFLLFGSSGQEGSEGDLQSESLLSRFKRDYYSKKSFSSGSCLGIKDLEENDSRIERGGFMIHGAGYQIFKTIVSKIPSLRCNHSYSGNSKILTYTIDSKIQSFFTREEHEIENNKERKKEAVSTEADEEDGEDAIRLRRTESRYTLEEISLSSSSNSQSSSSSSSDSSPISIGSIPEELNNAESINNTNPTPITAQQEAPQPNIIEEDLGIMHKLDPWEWPKDKEIREMIGEMYECLGRLMGICVTTKSALNINLNPLIWKKFSGLPLSLKDLVDADCIAYEMLNSLKYIENESLNRKHRKGGKRLEGQGERRERGGTSIPEIEGLTFQIENMNGSITSLLNTEGGEMGSSVGVTLENLHLFVQLAERCRILDDSNIMTNILKGFGTIIPLGRMRMLFNYQKIEYLICGESKIDLVILKNHTVSPHPELKEQLFQVLETFNNEQLQKLLRFVSGRSRLPQVNNNSSDWKFSINYDNPETIQDNRLPIATTCGFRLSLPRYSSIEILRSRLLYAINNCVAIDLDAYVTHDN</sequence>
<feature type="compositionally biased region" description="Polar residues" evidence="4">
    <location>
        <begin position="2519"/>
        <end position="2539"/>
    </location>
</feature>
<evidence type="ECO:0000313" key="7">
    <source>
        <dbReference type="Proteomes" id="UP000236928"/>
    </source>
</evidence>
<feature type="repeat" description="ANK" evidence="2">
    <location>
        <begin position="4809"/>
        <end position="4841"/>
    </location>
</feature>